<dbReference type="PANTHER" id="PTHR47506">
    <property type="entry name" value="TRANSCRIPTIONAL REGULATORY PROTEIN"/>
    <property type="match status" value="1"/>
</dbReference>
<dbReference type="InterPro" id="IPR009057">
    <property type="entry name" value="Homeodomain-like_sf"/>
</dbReference>
<keyword evidence="5" id="KW-1185">Reference proteome</keyword>
<keyword evidence="1" id="KW-0805">Transcription regulation</keyword>
<dbReference type="Proteomes" id="UP000749040">
    <property type="component" value="Unassembled WGS sequence"/>
</dbReference>
<dbReference type="Gene3D" id="1.10.357.10">
    <property type="entry name" value="Tetracycline Repressor, domain 2"/>
    <property type="match status" value="1"/>
</dbReference>
<evidence type="ECO:0000256" key="2">
    <source>
        <dbReference type="ARBA" id="ARBA00023163"/>
    </source>
</evidence>
<evidence type="ECO:0000256" key="1">
    <source>
        <dbReference type="ARBA" id="ARBA00023015"/>
    </source>
</evidence>
<dbReference type="SUPFAM" id="SSF48498">
    <property type="entry name" value="Tetracyclin repressor-like, C-terminal domain"/>
    <property type="match status" value="1"/>
</dbReference>
<feature type="domain" description="BetI-type transcriptional repressor C-terminal" evidence="3">
    <location>
        <begin position="91"/>
        <end position="158"/>
    </location>
</feature>
<evidence type="ECO:0000313" key="4">
    <source>
        <dbReference type="EMBL" id="MBM9510157.1"/>
    </source>
</evidence>
<evidence type="ECO:0000259" key="3">
    <source>
        <dbReference type="Pfam" id="PF13977"/>
    </source>
</evidence>
<accession>A0ABS2U579</accession>
<protein>
    <submittedName>
        <fullName evidence="4">TetR/AcrR family transcriptional regulator</fullName>
    </submittedName>
</protein>
<dbReference type="InterPro" id="IPR039538">
    <property type="entry name" value="BetI_C"/>
</dbReference>
<dbReference type="EMBL" id="JADKYB010000032">
    <property type="protein sequence ID" value="MBM9510157.1"/>
    <property type="molecule type" value="Genomic_DNA"/>
</dbReference>
<dbReference type="Pfam" id="PF13977">
    <property type="entry name" value="TetR_C_6"/>
    <property type="match status" value="1"/>
</dbReference>
<keyword evidence="2" id="KW-0804">Transcription</keyword>
<dbReference type="SUPFAM" id="SSF46689">
    <property type="entry name" value="Homeodomain-like"/>
    <property type="match status" value="1"/>
</dbReference>
<proteinExistence type="predicted"/>
<dbReference type="InterPro" id="IPR036271">
    <property type="entry name" value="Tet_transcr_reg_TetR-rel_C_sf"/>
</dbReference>
<evidence type="ECO:0000313" key="5">
    <source>
        <dbReference type="Proteomes" id="UP000749040"/>
    </source>
</evidence>
<reference evidence="4 5" key="1">
    <citation type="submission" date="2021-01" db="EMBL/GenBank/DDBJ databases">
        <title>Streptomyces acididurans sp. nov., isolated from a peat swamp forest soil.</title>
        <authorList>
            <person name="Chantavorakit T."/>
            <person name="Duangmal K."/>
        </authorList>
    </citation>
    <scope>NUCLEOTIDE SEQUENCE [LARGE SCALE GENOMIC DNA]</scope>
    <source>
        <strain evidence="4 5">KK5PA1</strain>
    </source>
</reference>
<name>A0ABS2U579_9ACTN</name>
<sequence length="174" mass="19290">MRRNGGGVSLDEIRGVTGTSKSQLFHYFPDGREQLVLAVARHEADQVLADQQPYLDELTSWPAWYGWRDTLLDHYRRQGRQCPMRVLLEQLSPEDEGARQVQTELLETWHGKLAAGVRHMQQQGLMRPAPDADRAAAGLLAAVQGGAVHMIVTGRLDALEAALDLTLGQLRADA</sequence>
<gene>
    <name evidence="4" type="ORF">ITX44_37500</name>
</gene>
<comment type="caution">
    <text evidence="4">The sequence shown here is derived from an EMBL/GenBank/DDBJ whole genome shotgun (WGS) entry which is preliminary data.</text>
</comment>
<dbReference type="PANTHER" id="PTHR47506:SF1">
    <property type="entry name" value="HTH-TYPE TRANSCRIPTIONAL REGULATOR YJDC"/>
    <property type="match status" value="1"/>
</dbReference>
<organism evidence="4 5">
    <name type="scientific">Actinacidiphila acididurans</name>
    <dbReference type="NCBI Taxonomy" id="2784346"/>
    <lineage>
        <taxon>Bacteria</taxon>
        <taxon>Bacillati</taxon>
        <taxon>Actinomycetota</taxon>
        <taxon>Actinomycetes</taxon>
        <taxon>Kitasatosporales</taxon>
        <taxon>Streptomycetaceae</taxon>
        <taxon>Actinacidiphila</taxon>
    </lineage>
</organism>